<dbReference type="InterPro" id="IPR037231">
    <property type="entry name" value="NAP-like_sf"/>
</dbReference>
<dbReference type="PANTHER" id="PTHR11875">
    <property type="entry name" value="TESTIS-SPECIFIC Y-ENCODED PROTEIN"/>
    <property type="match status" value="1"/>
</dbReference>
<feature type="region of interest" description="Disordered" evidence="3">
    <location>
        <begin position="366"/>
        <end position="409"/>
    </location>
</feature>
<feature type="compositionally biased region" description="Acidic residues" evidence="3">
    <location>
        <begin position="372"/>
        <end position="396"/>
    </location>
</feature>
<name>A0A3G2SB12_MALR7</name>
<evidence type="ECO:0000256" key="2">
    <source>
        <dbReference type="RuleBase" id="RU003876"/>
    </source>
</evidence>
<evidence type="ECO:0000256" key="1">
    <source>
        <dbReference type="ARBA" id="ARBA00009947"/>
    </source>
</evidence>
<dbReference type="STRING" id="425264.A0A3G2SB12"/>
<dbReference type="GO" id="GO:0005634">
    <property type="term" value="C:nucleus"/>
    <property type="evidence" value="ECO:0007669"/>
    <property type="project" value="InterPro"/>
</dbReference>
<dbReference type="VEuPathDB" id="FungiDB:DNF11_3519"/>
<organism evidence="4 5">
    <name type="scientific">Malassezia restricta (strain ATCC 96810 / NBRC 103918 / CBS 7877)</name>
    <name type="common">Seborrheic dermatitis infection agent</name>
    <dbReference type="NCBI Taxonomy" id="425264"/>
    <lineage>
        <taxon>Eukaryota</taxon>
        <taxon>Fungi</taxon>
        <taxon>Dikarya</taxon>
        <taxon>Basidiomycota</taxon>
        <taxon>Ustilaginomycotina</taxon>
        <taxon>Malasseziomycetes</taxon>
        <taxon>Malasseziales</taxon>
        <taxon>Malasseziaceae</taxon>
        <taxon>Malassezia</taxon>
    </lineage>
</organism>
<evidence type="ECO:0000313" key="4">
    <source>
        <dbReference type="EMBL" id="AYO44469.1"/>
    </source>
</evidence>
<evidence type="ECO:0008006" key="6">
    <source>
        <dbReference type="Google" id="ProtNLM"/>
    </source>
</evidence>
<dbReference type="EMBL" id="CP033154">
    <property type="protein sequence ID" value="AYO44469.1"/>
    <property type="molecule type" value="Genomic_DNA"/>
</dbReference>
<dbReference type="GO" id="GO:0006334">
    <property type="term" value="P:nucleosome assembly"/>
    <property type="evidence" value="ECO:0007669"/>
    <property type="project" value="InterPro"/>
</dbReference>
<dbReference type="Proteomes" id="UP000269793">
    <property type="component" value="Chromosome VII"/>
</dbReference>
<accession>A0A3G2SB12</accession>
<comment type="similarity">
    <text evidence="1 2">Belongs to the nucleosome assembly protein (NAP) family.</text>
</comment>
<feature type="compositionally biased region" description="Acidic residues" evidence="3">
    <location>
        <begin position="152"/>
        <end position="162"/>
    </location>
</feature>
<dbReference type="InterPro" id="IPR002164">
    <property type="entry name" value="NAP_family"/>
</dbReference>
<dbReference type="Gene3D" id="3.30.1120.90">
    <property type="entry name" value="Nucleosome assembly protein"/>
    <property type="match status" value="1"/>
</dbReference>
<dbReference type="FunFam" id="3.30.1120.90:FF:000003">
    <property type="entry name" value="Nucleosome assembly protein"/>
    <property type="match status" value="1"/>
</dbReference>
<dbReference type="AlphaFoldDB" id="A0A3G2SB12"/>
<dbReference type="FunFam" id="1.20.5.1500:FF:000001">
    <property type="entry name" value="Nucleosome assembly protein 1-like 1"/>
    <property type="match status" value="1"/>
</dbReference>
<protein>
    <recommendedName>
        <fullName evidence="6">Nucleosome assembly protein</fullName>
    </recommendedName>
</protein>
<proteinExistence type="inferred from homology"/>
<evidence type="ECO:0000313" key="5">
    <source>
        <dbReference type="Proteomes" id="UP000269793"/>
    </source>
</evidence>
<sequence>MDIGKKRDANWTAPTPQNTPLSNAPIEREQLARPTVGTIGEEEEQGEAADAAAALLPNAALTNMIQDRLSTLVGQSSGYIESLPAEVRRRVEGLKGLNVDHQKLEAQFQHEILALEKKFASLYAPLYNRRKQIVLGEDEPTAEEVEHGEAVDKDEDDEDDDEASLAHLSISTDAPKGIPEFWLTALRNHVALSELITERDEGALRHLTDVRLRYLDASSEAVPGQAQQGFQLDFVFDAAHNEFFSNAVLTKTYFYQDQVGFSGDLVYDHAEGTQIEWTSPDTNLTHRLETKKQRNKNTNETRTVKRLVPTDSFFNFFSPPRPPTEADDVDDEDLDSLEERLELDYQIGEDLKDRIIPHAIDFFTGKALQYENPDEWDDEDDFEDDDDEDEDDDDDAPAQRPEPQECKQQ</sequence>
<dbReference type="Gene3D" id="1.20.5.1500">
    <property type="match status" value="1"/>
</dbReference>
<feature type="compositionally biased region" description="Polar residues" evidence="3">
    <location>
        <begin position="12"/>
        <end position="22"/>
    </location>
</feature>
<reference evidence="4 5" key="1">
    <citation type="submission" date="2018-10" db="EMBL/GenBank/DDBJ databases">
        <title>Complete genome sequence of Malassezia restricta CBS 7877.</title>
        <authorList>
            <person name="Morand S.C."/>
            <person name="Bertignac M."/>
            <person name="Iltis A."/>
            <person name="Kolder I."/>
            <person name="Pirovano W."/>
            <person name="Jourdain R."/>
            <person name="Clavaud C."/>
        </authorList>
    </citation>
    <scope>NUCLEOTIDE SEQUENCE [LARGE SCALE GENOMIC DNA]</scope>
    <source>
        <strain evidence="4 5">CBS 7877</strain>
    </source>
</reference>
<evidence type="ECO:0000256" key="3">
    <source>
        <dbReference type="SAM" id="MobiDB-lite"/>
    </source>
</evidence>
<dbReference type="Pfam" id="PF00956">
    <property type="entry name" value="NAP"/>
    <property type="match status" value="1"/>
</dbReference>
<keyword evidence="5" id="KW-1185">Reference proteome</keyword>
<dbReference type="SUPFAM" id="SSF143113">
    <property type="entry name" value="NAP-like"/>
    <property type="match status" value="1"/>
</dbReference>
<feature type="region of interest" description="Disordered" evidence="3">
    <location>
        <begin position="135"/>
        <end position="162"/>
    </location>
</feature>
<feature type="region of interest" description="Disordered" evidence="3">
    <location>
        <begin position="1"/>
        <end position="44"/>
    </location>
</feature>
<dbReference type="OrthoDB" id="27325at2759"/>
<gene>
    <name evidence="4" type="ORF">DNF11_3519</name>
</gene>